<dbReference type="FunCoup" id="A0A200PWF7">
    <property type="interactions" value="58"/>
</dbReference>
<feature type="transmembrane region" description="Helical" evidence="1">
    <location>
        <begin position="207"/>
        <end position="226"/>
    </location>
</feature>
<keyword evidence="1" id="KW-1133">Transmembrane helix</keyword>
<accession>A0A200PWF7</accession>
<comment type="caution">
    <text evidence="2">The sequence shown here is derived from an EMBL/GenBank/DDBJ whole genome shotgun (WGS) entry which is preliminary data.</text>
</comment>
<feature type="transmembrane region" description="Helical" evidence="1">
    <location>
        <begin position="34"/>
        <end position="61"/>
    </location>
</feature>
<dbReference type="OMA" id="AWIFLCT"/>
<sequence length="251" mass="28877">MGCCCWLKWKQTKLSIADYVLTFTPYHPQPPPSFILSFLLYSYPILLDPLVSFVSVSTLLRRLTGQVTFFAGSNSSILKTRLYTAWGFLCLLQVCVGLGIEGIIATGIWPVEFGVEKKNTLLCRIIFFVGLHEIMLHWSRTFVKPVVEDTVFGVVRDEKWIERAAVNVSFGALWWWKLRDEIEGLPLMADIKREKLMRLGMSDVASWWLYYLTVTIGIVRLLRWLIWLGKALFSRRLEQSPVCSACDDDKV</sequence>
<evidence type="ECO:0008006" key="4">
    <source>
        <dbReference type="Google" id="ProtNLM"/>
    </source>
</evidence>
<keyword evidence="1" id="KW-0472">Membrane</keyword>
<evidence type="ECO:0000313" key="2">
    <source>
        <dbReference type="EMBL" id="OVA02526.1"/>
    </source>
</evidence>
<name>A0A200PWF7_MACCD</name>
<reference evidence="2 3" key="1">
    <citation type="journal article" date="2017" name="Mol. Plant">
        <title>The Genome of Medicinal Plant Macleaya cordata Provides New Insights into Benzylisoquinoline Alkaloids Metabolism.</title>
        <authorList>
            <person name="Liu X."/>
            <person name="Liu Y."/>
            <person name="Huang P."/>
            <person name="Ma Y."/>
            <person name="Qing Z."/>
            <person name="Tang Q."/>
            <person name="Cao H."/>
            <person name="Cheng P."/>
            <person name="Zheng Y."/>
            <person name="Yuan Z."/>
            <person name="Zhou Y."/>
            <person name="Liu J."/>
            <person name="Tang Z."/>
            <person name="Zhuo Y."/>
            <person name="Zhang Y."/>
            <person name="Yu L."/>
            <person name="Huang J."/>
            <person name="Yang P."/>
            <person name="Peng Q."/>
            <person name="Zhang J."/>
            <person name="Jiang W."/>
            <person name="Zhang Z."/>
            <person name="Lin K."/>
            <person name="Ro D.K."/>
            <person name="Chen X."/>
            <person name="Xiong X."/>
            <person name="Shang Y."/>
            <person name="Huang S."/>
            <person name="Zeng J."/>
        </authorList>
    </citation>
    <scope>NUCLEOTIDE SEQUENCE [LARGE SCALE GENOMIC DNA]</scope>
    <source>
        <strain evidence="3">cv. BLH2017</strain>
        <tissue evidence="2">Root</tissue>
    </source>
</reference>
<dbReference type="EMBL" id="MVGT01003949">
    <property type="protein sequence ID" value="OVA02526.1"/>
    <property type="molecule type" value="Genomic_DNA"/>
</dbReference>
<dbReference type="PANTHER" id="PTHR37172">
    <property type="entry name" value="TRANSMEMBRANE PROTEIN"/>
    <property type="match status" value="1"/>
</dbReference>
<dbReference type="Proteomes" id="UP000195402">
    <property type="component" value="Unassembled WGS sequence"/>
</dbReference>
<proteinExistence type="predicted"/>
<protein>
    <recommendedName>
        <fullName evidence="4">Transmembrane protein</fullName>
    </recommendedName>
</protein>
<dbReference type="AlphaFoldDB" id="A0A200PWF7"/>
<keyword evidence="1" id="KW-0812">Transmembrane</keyword>
<dbReference type="OrthoDB" id="1913803at2759"/>
<gene>
    <name evidence="2" type="ORF">BVC80_9091g27</name>
</gene>
<dbReference type="InParanoid" id="A0A200PWF7"/>
<evidence type="ECO:0000313" key="3">
    <source>
        <dbReference type="Proteomes" id="UP000195402"/>
    </source>
</evidence>
<keyword evidence="3" id="KW-1185">Reference proteome</keyword>
<dbReference type="PANTHER" id="PTHR37172:SF3">
    <property type="entry name" value="TRANSMEMBRANE PROTEIN"/>
    <property type="match status" value="1"/>
</dbReference>
<feature type="transmembrane region" description="Helical" evidence="1">
    <location>
        <begin position="82"/>
        <end position="109"/>
    </location>
</feature>
<evidence type="ECO:0000256" key="1">
    <source>
        <dbReference type="SAM" id="Phobius"/>
    </source>
</evidence>
<organism evidence="2 3">
    <name type="scientific">Macleaya cordata</name>
    <name type="common">Five-seeded plume-poppy</name>
    <name type="synonym">Bocconia cordata</name>
    <dbReference type="NCBI Taxonomy" id="56857"/>
    <lineage>
        <taxon>Eukaryota</taxon>
        <taxon>Viridiplantae</taxon>
        <taxon>Streptophyta</taxon>
        <taxon>Embryophyta</taxon>
        <taxon>Tracheophyta</taxon>
        <taxon>Spermatophyta</taxon>
        <taxon>Magnoliopsida</taxon>
        <taxon>Ranunculales</taxon>
        <taxon>Papaveraceae</taxon>
        <taxon>Papaveroideae</taxon>
        <taxon>Macleaya</taxon>
    </lineage>
</organism>